<name>A0A699YY54_HAELA</name>
<gene>
    <name evidence="1" type="ORF">HaLaN_11403</name>
</gene>
<organism evidence="1 2">
    <name type="scientific">Haematococcus lacustris</name>
    <name type="common">Green alga</name>
    <name type="synonym">Haematococcus pluvialis</name>
    <dbReference type="NCBI Taxonomy" id="44745"/>
    <lineage>
        <taxon>Eukaryota</taxon>
        <taxon>Viridiplantae</taxon>
        <taxon>Chlorophyta</taxon>
        <taxon>core chlorophytes</taxon>
        <taxon>Chlorophyceae</taxon>
        <taxon>CS clade</taxon>
        <taxon>Chlamydomonadales</taxon>
        <taxon>Haematococcaceae</taxon>
        <taxon>Haematococcus</taxon>
    </lineage>
</organism>
<dbReference type="EMBL" id="BLLF01000821">
    <property type="protein sequence ID" value="GFH15213.1"/>
    <property type="molecule type" value="Genomic_DNA"/>
</dbReference>
<dbReference type="Proteomes" id="UP000485058">
    <property type="component" value="Unassembled WGS sequence"/>
</dbReference>
<comment type="caution">
    <text evidence="1">The sequence shown here is derived from an EMBL/GenBank/DDBJ whole genome shotgun (WGS) entry which is preliminary data.</text>
</comment>
<proteinExistence type="predicted"/>
<evidence type="ECO:0000313" key="1">
    <source>
        <dbReference type="EMBL" id="GFH15213.1"/>
    </source>
</evidence>
<dbReference type="AlphaFoldDB" id="A0A699YY54"/>
<protein>
    <submittedName>
        <fullName evidence="1">PPM-type phosphatase domain-containing protein</fullName>
    </submittedName>
</protein>
<reference evidence="1 2" key="1">
    <citation type="submission" date="2020-02" db="EMBL/GenBank/DDBJ databases">
        <title>Draft genome sequence of Haematococcus lacustris strain NIES-144.</title>
        <authorList>
            <person name="Morimoto D."/>
            <person name="Nakagawa S."/>
            <person name="Yoshida T."/>
            <person name="Sawayama S."/>
        </authorList>
    </citation>
    <scope>NUCLEOTIDE SEQUENCE [LARGE SCALE GENOMIC DNA]</scope>
    <source>
        <strain evidence="1 2">NIES-144</strain>
    </source>
</reference>
<evidence type="ECO:0000313" key="2">
    <source>
        <dbReference type="Proteomes" id="UP000485058"/>
    </source>
</evidence>
<accession>A0A699YY54</accession>
<sequence length="92" mass="9049">MAGLPVVGAAPALMHACCAKLLSKKAGFMGLGERGVGGSKCGATSALALMFADPANPGQTQLLTGNIGDARIVLVRGGQVRGVQRQAGSGVS</sequence>
<keyword evidence="2" id="KW-1185">Reference proteome</keyword>